<dbReference type="EMBL" id="CACRZD030000013">
    <property type="protein sequence ID" value="CAA6670256.1"/>
    <property type="molecule type" value="Genomic_DNA"/>
</dbReference>
<dbReference type="AlphaFoldDB" id="A0A7I8JJB0"/>
<keyword evidence="8" id="KW-1185">Reference proteome</keyword>
<feature type="domain" description="MI" evidence="6">
    <location>
        <begin position="505"/>
        <end position="637"/>
    </location>
</feature>
<protein>
    <recommendedName>
        <fullName evidence="6">MI domain-containing protein</fullName>
    </recommendedName>
</protein>
<keyword evidence="4" id="KW-0648">Protein biosynthesis</keyword>
<feature type="compositionally biased region" description="Polar residues" evidence="5">
    <location>
        <begin position="456"/>
        <end position="465"/>
    </location>
</feature>
<dbReference type="InterPro" id="IPR003890">
    <property type="entry name" value="MIF4G-like_typ-3"/>
</dbReference>
<dbReference type="SMART" id="SM00543">
    <property type="entry name" value="MIF4G"/>
    <property type="match status" value="1"/>
</dbReference>
<dbReference type="PANTHER" id="PTHR23253:SF53">
    <property type="entry name" value="EUKARYOTIC TRANSLATION INITIATION FACTOR ISOFORM 4G-1"/>
    <property type="match status" value="1"/>
</dbReference>
<evidence type="ECO:0000256" key="3">
    <source>
        <dbReference type="ARBA" id="ARBA00022845"/>
    </source>
</evidence>
<dbReference type="SUPFAM" id="SSF48371">
    <property type="entry name" value="ARM repeat"/>
    <property type="match status" value="2"/>
</dbReference>
<evidence type="ECO:0000256" key="5">
    <source>
        <dbReference type="SAM" id="MobiDB-lite"/>
    </source>
</evidence>
<reference evidence="7 8" key="1">
    <citation type="submission" date="2019-12" db="EMBL/GenBank/DDBJ databases">
        <authorList>
            <person name="Scholz U."/>
            <person name="Mascher M."/>
            <person name="Fiebig A."/>
        </authorList>
    </citation>
    <scope>NUCLEOTIDE SEQUENCE</scope>
</reference>
<evidence type="ECO:0000313" key="7">
    <source>
        <dbReference type="EMBL" id="CAA2631013.1"/>
    </source>
</evidence>
<feature type="compositionally biased region" description="Pro residues" evidence="5">
    <location>
        <begin position="466"/>
        <end position="487"/>
    </location>
</feature>
<keyword evidence="2" id="KW-0396">Initiation factor</keyword>
<dbReference type="GO" id="GO:0003729">
    <property type="term" value="F:mRNA binding"/>
    <property type="evidence" value="ECO:0007669"/>
    <property type="project" value="TreeGrafter"/>
</dbReference>
<gene>
    <name evidence="7" type="ORF">SI7747_13016659</name>
</gene>
<dbReference type="SMART" id="SM00544">
    <property type="entry name" value="MA3"/>
    <property type="match status" value="1"/>
</dbReference>
<dbReference type="Gene3D" id="1.25.40.180">
    <property type="match status" value="2"/>
</dbReference>
<organism evidence="7">
    <name type="scientific">Spirodela intermedia</name>
    <name type="common">Intermediate duckweed</name>
    <dbReference type="NCBI Taxonomy" id="51605"/>
    <lineage>
        <taxon>Eukaryota</taxon>
        <taxon>Viridiplantae</taxon>
        <taxon>Streptophyta</taxon>
        <taxon>Embryophyta</taxon>
        <taxon>Tracheophyta</taxon>
        <taxon>Spermatophyta</taxon>
        <taxon>Magnoliopsida</taxon>
        <taxon>Liliopsida</taxon>
        <taxon>Araceae</taxon>
        <taxon>Lemnoideae</taxon>
        <taxon>Spirodela</taxon>
    </lineage>
</organism>
<dbReference type="InterPro" id="IPR003891">
    <property type="entry name" value="Initiation_fac_eIF4g_MI"/>
</dbReference>
<evidence type="ECO:0000256" key="1">
    <source>
        <dbReference type="ARBA" id="ARBA00005775"/>
    </source>
</evidence>
<feature type="region of interest" description="Disordered" evidence="5">
    <location>
        <begin position="393"/>
        <end position="434"/>
    </location>
</feature>
<dbReference type="PROSITE" id="PS51366">
    <property type="entry name" value="MI"/>
    <property type="match status" value="1"/>
</dbReference>
<evidence type="ECO:0000259" key="6">
    <source>
        <dbReference type="PROSITE" id="PS51366"/>
    </source>
</evidence>
<dbReference type="Proteomes" id="UP001189122">
    <property type="component" value="Unassembled WGS sequence"/>
</dbReference>
<feature type="region of interest" description="Disordered" evidence="5">
    <location>
        <begin position="1"/>
        <end position="55"/>
    </location>
</feature>
<feature type="region of interest" description="Disordered" evidence="5">
    <location>
        <begin position="456"/>
        <end position="503"/>
    </location>
</feature>
<accession>A0A7I8JJB0</accession>
<dbReference type="EMBL" id="LR743600">
    <property type="protein sequence ID" value="CAA2631013.1"/>
    <property type="molecule type" value="Genomic_DNA"/>
</dbReference>
<dbReference type="GO" id="GO:0016281">
    <property type="term" value="C:eukaryotic translation initiation factor 4F complex"/>
    <property type="evidence" value="ECO:0007669"/>
    <property type="project" value="TreeGrafter"/>
</dbReference>
<dbReference type="PANTHER" id="PTHR23253">
    <property type="entry name" value="EUKARYOTIC TRANSLATION INITIATION FACTOR 4 GAMMA"/>
    <property type="match status" value="1"/>
</dbReference>
<dbReference type="GO" id="GO:0003743">
    <property type="term" value="F:translation initiation factor activity"/>
    <property type="evidence" value="ECO:0007669"/>
    <property type="project" value="UniProtKB-KW"/>
</dbReference>
<evidence type="ECO:0000256" key="2">
    <source>
        <dbReference type="ARBA" id="ARBA00022540"/>
    </source>
</evidence>
<feature type="compositionally biased region" description="Low complexity" evidence="5">
    <location>
        <begin position="20"/>
        <end position="43"/>
    </location>
</feature>
<feature type="compositionally biased region" description="Low complexity" evidence="5">
    <location>
        <begin position="488"/>
        <end position="503"/>
    </location>
</feature>
<dbReference type="Pfam" id="PF02847">
    <property type="entry name" value="MA3"/>
    <property type="match status" value="1"/>
</dbReference>
<evidence type="ECO:0000313" key="8">
    <source>
        <dbReference type="Proteomes" id="UP001189122"/>
    </source>
</evidence>
<name>A0A7I8JJB0_SPIIN</name>
<proteinExistence type="inferred from homology"/>
<dbReference type="InterPro" id="IPR016024">
    <property type="entry name" value="ARM-type_fold"/>
</dbReference>
<keyword evidence="3" id="KW-0810">Translation regulation</keyword>
<comment type="similarity">
    <text evidence="1">Belongs to the eukaryotic initiation factor 4G family.</text>
</comment>
<dbReference type="Pfam" id="PF02854">
    <property type="entry name" value="MIF4G"/>
    <property type="match status" value="1"/>
</dbReference>
<evidence type="ECO:0000256" key="4">
    <source>
        <dbReference type="ARBA" id="ARBA00022917"/>
    </source>
</evidence>
<sequence length="682" mass="73663">MQADQTVLSLRPRGGGGNRGRLLAPRFDSALGSSSLVSSASSDSRPHGGVSFKTGDLRFEGHERVRYTRDQLLQLREAVDVPEDIMKVKAEVDVEFFGEEQTWGRSDVQVRDEKSWETIRDTKESSWRQQEPSQISSQDQFSFKAQAGASAALTKAEVPWSARRANLSDKDRVLKAVKGILNKLTPEKFDVLKGQLIESGITTPEILEDVIKLVFDKAVLEPTFCPMYAQLCSDLNENLPPFPPGSPAEAFEGAGNLRAEIRKLTAPEQESERKDKERMLKLRTLGNIRLIGELLKQNMVQAKIVHHIVQASRAGAAGAADSKVCPEEENVEAICQFFNTIGKQLDDNPKSCRINDSYFARLKELAANPQLAPRLRFMVHDVLDLRSNKWVPRREEMPGMPSPDGDNWEVPRSRSMPRGAAAADGQLRHHSPLFAKPSATINTRLLPQGSGGLISGKTSAFLQGSTPPPLKPAVAPPAPAAAPPPSPLAAEKPSPAPAKPSVAANLQKKTKSLLEEYFSVGLLDEALQCVEELASPEFHPELVKEAIYLALDRTPPAVEAVAKLLAHLAGKKVLAAGDIAGGIDLPRAPGSFGEIVGRLVVAGGATFKALEEALKKIEDPDFRAAVLGAARRAAAESAGGEAVLAAQAGRSPPARPCSSLESRGFELLFSVFGGMYFSLVSD</sequence>
<dbReference type="GO" id="GO:0006417">
    <property type="term" value="P:regulation of translation"/>
    <property type="evidence" value="ECO:0007669"/>
    <property type="project" value="UniProtKB-KW"/>
</dbReference>